<evidence type="ECO:0008006" key="6">
    <source>
        <dbReference type="Google" id="ProtNLM"/>
    </source>
</evidence>
<dbReference type="InterPro" id="IPR012337">
    <property type="entry name" value="RNaseH-like_sf"/>
</dbReference>
<evidence type="ECO:0000313" key="5">
    <source>
        <dbReference type="Proteomes" id="UP001591681"/>
    </source>
</evidence>
<evidence type="ECO:0000313" key="4">
    <source>
        <dbReference type="EMBL" id="KAL2084937.1"/>
    </source>
</evidence>
<dbReference type="EMBL" id="JBHFQA010000017">
    <property type="protein sequence ID" value="KAL2084937.1"/>
    <property type="molecule type" value="Genomic_DNA"/>
</dbReference>
<accession>A0ABD1JCM7</accession>
<dbReference type="Pfam" id="PF14291">
    <property type="entry name" value="DUF4371"/>
    <property type="match status" value="1"/>
</dbReference>
<dbReference type="InterPro" id="IPR008906">
    <property type="entry name" value="HATC_C_dom"/>
</dbReference>
<dbReference type="SUPFAM" id="SSF53098">
    <property type="entry name" value="Ribonuclease H-like"/>
    <property type="match status" value="1"/>
</dbReference>
<reference evidence="4 5" key="1">
    <citation type="submission" date="2024-09" db="EMBL/GenBank/DDBJ databases">
        <title>A chromosome-level genome assembly of Gray's grenadier anchovy, Coilia grayii.</title>
        <authorList>
            <person name="Fu Z."/>
        </authorList>
    </citation>
    <scope>NUCLEOTIDE SEQUENCE [LARGE SCALE GENOMIC DNA]</scope>
    <source>
        <strain evidence="4">G4</strain>
        <tissue evidence="4">Muscle</tissue>
    </source>
</reference>
<dbReference type="Pfam" id="PF05699">
    <property type="entry name" value="Dimer_Tnp_hAT"/>
    <property type="match status" value="1"/>
</dbReference>
<dbReference type="PANTHER" id="PTHR45749">
    <property type="match status" value="1"/>
</dbReference>
<dbReference type="PANTHER" id="PTHR45749:SF21">
    <property type="entry name" value="DUF4371 DOMAIN-CONTAINING PROTEIN"/>
    <property type="match status" value="1"/>
</dbReference>
<dbReference type="AlphaFoldDB" id="A0ABD1JCM7"/>
<protein>
    <recommendedName>
        <fullName evidence="6">DUF4371 domain-containing protein</fullName>
    </recommendedName>
</protein>
<feature type="region of interest" description="Disordered" evidence="1">
    <location>
        <begin position="1"/>
        <end position="29"/>
    </location>
</feature>
<evidence type="ECO:0000256" key="1">
    <source>
        <dbReference type="SAM" id="MobiDB-lite"/>
    </source>
</evidence>
<organism evidence="4 5">
    <name type="scientific">Coilia grayii</name>
    <name type="common">Gray's grenadier anchovy</name>
    <dbReference type="NCBI Taxonomy" id="363190"/>
    <lineage>
        <taxon>Eukaryota</taxon>
        <taxon>Metazoa</taxon>
        <taxon>Chordata</taxon>
        <taxon>Craniata</taxon>
        <taxon>Vertebrata</taxon>
        <taxon>Euteleostomi</taxon>
        <taxon>Actinopterygii</taxon>
        <taxon>Neopterygii</taxon>
        <taxon>Teleostei</taxon>
        <taxon>Clupei</taxon>
        <taxon>Clupeiformes</taxon>
        <taxon>Clupeoidei</taxon>
        <taxon>Engraulidae</taxon>
        <taxon>Coilinae</taxon>
        <taxon>Coilia</taxon>
    </lineage>
</organism>
<feature type="domain" description="HAT C-terminal dimerisation" evidence="2">
    <location>
        <begin position="514"/>
        <end position="576"/>
    </location>
</feature>
<comment type="caution">
    <text evidence="4">The sequence shown here is derived from an EMBL/GenBank/DDBJ whole genome shotgun (WGS) entry which is preliminary data.</text>
</comment>
<proteinExistence type="predicted"/>
<name>A0ABD1JCM7_9TELE</name>
<evidence type="ECO:0000259" key="2">
    <source>
        <dbReference type="Pfam" id="PF05699"/>
    </source>
</evidence>
<feature type="compositionally biased region" description="Basic and acidic residues" evidence="1">
    <location>
        <begin position="16"/>
        <end position="28"/>
    </location>
</feature>
<feature type="domain" description="DUF4371" evidence="3">
    <location>
        <begin position="50"/>
        <end position="195"/>
    </location>
</feature>
<keyword evidence="5" id="KW-1185">Reference proteome</keyword>
<dbReference type="InterPro" id="IPR025398">
    <property type="entry name" value="DUF4371"/>
</dbReference>
<dbReference type="Proteomes" id="UP001591681">
    <property type="component" value="Unassembled WGS sequence"/>
</dbReference>
<sequence length="610" mass="68402">MDIRNWFKTPTPVSLDKPEHDAVDKEDGAISSSVEAARTCSNHEEEASTSSATSTGLFLSLFEFSMRKDPELTRIAKTIPQNACYTSPQIQNDIIELMSKLVTEEIVRQIGDSWYTIKVDGKRDPLGQENISIVLRFVDENYSVCERLLIMATSTKGDAEALTNVIIDELNTARLSTDRILSQVYDGALLMSGRHGGVQKLLQNKLNRHVPYIHCFNHQLHLVVVHAMSSEAAVEDFFKLCNMLYNFIRKPTVAVMYKGESLKRLLDQRWTGHLATVKVLVNSFDDILSLLTEVESRSGLRGTDVRVEATGLLRAIKQRSFLFIAHLVMKLLLLFEPPNRLLQAEDTDLFTAVTLVNSASDCVKTLRNENEFSALWILCCPSATATDADPTTCPSKRKRTVNKSLGDFAVEETVGQPQRDIDEKTEFKRLFYSVIDAVQGEMNARFGERSSELIGALTSLNPEAEATFLDPLKVTPLLALAGIDVVESEYTVAREFLLKKMTDTPVPPEDGKWTIANILSTFNGALQAMPTVVTAYTLALTLGASTAMCENSFSTLKNVFSEHRRSMLHGRKAQLIQLAFEKDLTHLFKSEWKDALMRRFSSEKRRLQLF</sequence>
<gene>
    <name evidence="4" type="ORF">ACEWY4_020455</name>
</gene>
<evidence type="ECO:0000259" key="3">
    <source>
        <dbReference type="Pfam" id="PF14291"/>
    </source>
</evidence>